<dbReference type="AlphaFoldDB" id="A0AAN9PSK2"/>
<proteinExistence type="predicted"/>
<dbReference type="Proteomes" id="UP001367508">
    <property type="component" value="Unassembled WGS sequence"/>
</dbReference>
<keyword evidence="2" id="KW-1185">Reference proteome</keyword>
<comment type="caution">
    <text evidence="1">The sequence shown here is derived from an EMBL/GenBank/DDBJ whole genome shotgun (WGS) entry which is preliminary data.</text>
</comment>
<evidence type="ECO:0000313" key="2">
    <source>
        <dbReference type="Proteomes" id="UP001367508"/>
    </source>
</evidence>
<reference evidence="1 2" key="1">
    <citation type="submission" date="2024-01" db="EMBL/GenBank/DDBJ databases">
        <title>The genomes of 5 underutilized Papilionoideae crops provide insights into root nodulation and disease resistanc.</title>
        <authorList>
            <person name="Jiang F."/>
        </authorList>
    </citation>
    <scope>NUCLEOTIDE SEQUENCE [LARGE SCALE GENOMIC DNA]</scope>
    <source>
        <strain evidence="1">LVBAO_FW01</strain>
        <tissue evidence="1">Leaves</tissue>
    </source>
</reference>
<dbReference type="EMBL" id="JAYMYQ010000010">
    <property type="protein sequence ID" value="KAK7308522.1"/>
    <property type="molecule type" value="Genomic_DNA"/>
</dbReference>
<organism evidence="1 2">
    <name type="scientific">Canavalia gladiata</name>
    <name type="common">Sword bean</name>
    <name type="synonym">Dolichos gladiatus</name>
    <dbReference type="NCBI Taxonomy" id="3824"/>
    <lineage>
        <taxon>Eukaryota</taxon>
        <taxon>Viridiplantae</taxon>
        <taxon>Streptophyta</taxon>
        <taxon>Embryophyta</taxon>
        <taxon>Tracheophyta</taxon>
        <taxon>Spermatophyta</taxon>
        <taxon>Magnoliopsida</taxon>
        <taxon>eudicotyledons</taxon>
        <taxon>Gunneridae</taxon>
        <taxon>Pentapetalae</taxon>
        <taxon>rosids</taxon>
        <taxon>fabids</taxon>
        <taxon>Fabales</taxon>
        <taxon>Fabaceae</taxon>
        <taxon>Papilionoideae</taxon>
        <taxon>50 kb inversion clade</taxon>
        <taxon>NPAAA clade</taxon>
        <taxon>indigoferoid/millettioid clade</taxon>
        <taxon>Phaseoleae</taxon>
        <taxon>Canavalia</taxon>
    </lineage>
</organism>
<accession>A0AAN9PSK2</accession>
<protein>
    <submittedName>
        <fullName evidence="1">Uncharacterized protein</fullName>
    </submittedName>
</protein>
<sequence length="86" mass="9929">MPAEEDRSWNIVKFNSLKFTTWTALIDENKKGSRGDVIALAFCWLDGWIVTDIEKIEADWNLKSNMRSLFNGMEKPFFASPLLTTQ</sequence>
<gene>
    <name evidence="1" type="ORF">VNO77_42133</name>
</gene>
<evidence type="ECO:0000313" key="1">
    <source>
        <dbReference type="EMBL" id="KAK7308522.1"/>
    </source>
</evidence>
<name>A0AAN9PSK2_CANGL</name>